<evidence type="ECO:0000313" key="3">
    <source>
        <dbReference type="EMBL" id="CAF1055306.1"/>
    </source>
</evidence>
<dbReference type="EMBL" id="CAJOAZ010005262">
    <property type="protein sequence ID" value="CAF4093711.1"/>
    <property type="molecule type" value="Genomic_DNA"/>
</dbReference>
<evidence type="ECO:0000313" key="2">
    <source>
        <dbReference type="EMBL" id="CAF0965334.1"/>
    </source>
</evidence>
<feature type="domain" description="F-box" evidence="1">
    <location>
        <begin position="1"/>
        <end position="46"/>
    </location>
</feature>
<name>A0A814E6N6_9BILA</name>
<organism evidence="2 6">
    <name type="scientific">Adineta steineri</name>
    <dbReference type="NCBI Taxonomy" id="433720"/>
    <lineage>
        <taxon>Eukaryota</taxon>
        <taxon>Metazoa</taxon>
        <taxon>Spiralia</taxon>
        <taxon>Gnathifera</taxon>
        <taxon>Rotifera</taxon>
        <taxon>Eurotatoria</taxon>
        <taxon>Bdelloidea</taxon>
        <taxon>Adinetida</taxon>
        <taxon>Adinetidae</taxon>
        <taxon>Adineta</taxon>
    </lineage>
</organism>
<accession>A0A814E6N6</accession>
<dbReference type="AlphaFoldDB" id="A0A814E6N6"/>
<dbReference type="Proteomes" id="UP000663881">
    <property type="component" value="Unassembled WGS sequence"/>
</dbReference>
<gene>
    <name evidence="2" type="ORF">JYZ213_LOCUS14091</name>
    <name evidence="4" type="ORF">OKA104_LOCUS9461</name>
    <name evidence="5" type="ORF">OXD698_LOCUS35039</name>
    <name evidence="3" type="ORF">VCS650_LOCUS17636</name>
</gene>
<dbReference type="InterPro" id="IPR001810">
    <property type="entry name" value="F-box_dom"/>
</dbReference>
<reference evidence="2" key="1">
    <citation type="submission" date="2021-02" db="EMBL/GenBank/DDBJ databases">
        <authorList>
            <person name="Nowell W R."/>
        </authorList>
    </citation>
    <scope>NUCLEOTIDE SEQUENCE</scope>
</reference>
<evidence type="ECO:0000313" key="5">
    <source>
        <dbReference type="EMBL" id="CAF4093711.1"/>
    </source>
</evidence>
<comment type="caution">
    <text evidence="2">The sequence shown here is derived from an EMBL/GenBank/DDBJ whole genome shotgun (WGS) entry which is preliminary data.</text>
</comment>
<evidence type="ECO:0000313" key="4">
    <source>
        <dbReference type="EMBL" id="CAF3655736.1"/>
    </source>
</evidence>
<proteinExistence type="predicted"/>
<dbReference type="EMBL" id="CAJNON010000163">
    <property type="protein sequence ID" value="CAF1055306.1"/>
    <property type="molecule type" value="Genomic_DNA"/>
</dbReference>
<sequence length="331" mass="38547">MDKIFPDEIFLQIFQYVPRLDLFRSFYNLNSRLNRIISESNVYLGSVSLNKEEQQYILPYVQPKQIYSFPVFEEEYEYSKLSQCINIRELTFLSGSKEYNVYRYEHPQLIHVVPSIFPYLKSLTIYVQSCSGVYGDLCRMIFGNQFSVLESVYLPYGNNQCVSGIKTWSTNLKDVTIKCCNKSLYYPLLNNLPNILSFHCVFGVDSHGSLKKEYLPLTHIYLGTNDKLPTLFDYGTMAKLGVTIDLLERSPNLERTILFICDYHELGYIIDQLNRVLSNCPKLISFDCHIQHFRENSESINEIKNRYPLFQNCSAHTWTISGGYGACRIQK</sequence>
<protein>
    <recommendedName>
        <fullName evidence="1">F-box domain-containing protein</fullName>
    </recommendedName>
</protein>
<dbReference type="Proteomes" id="UP000663845">
    <property type="component" value="Unassembled WGS sequence"/>
</dbReference>
<dbReference type="Proteomes" id="UP000663891">
    <property type="component" value="Unassembled WGS sequence"/>
</dbReference>
<evidence type="ECO:0000313" key="6">
    <source>
        <dbReference type="Proteomes" id="UP000663845"/>
    </source>
</evidence>
<dbReference type="Proteomes" id="UP000663844">
    <property type="component" value="Unassembled WGS sequence"/>
</dbReference>
<dbReference type="PROSITE" id="PS50181">
    <property type="entry name" value="FBOX"/>
    <property type="match status" value="1"/>
</dbReference>
<evidence type="ECO:0000259" key="1">
    <source>
        <dbReference type="PROSITE" id="PS50181"/>
    </source>
</evidence>
<dbReference type="EMBL" id="CAJOAY010000402">
    <property type="protein sequence ID" value="CAF3655736.1"/>
    <property type="molecule type" value="Genomic_DNA"/>
</dbReference>
<dbReference type="EMBL" id="CAJNOG010000115">
    <property type="protein sequence ID" value="CAF0965334.1"/>
    <property type="molecule type" value="Genomic_DNA"/>
</dbReference>
<dbReference type="OrthoDB" id="9977704at2759"/>